<reference evidence="1" key="1">
    <citation type="submission" date="2018-02" db="EMBL/GenBank/DDBJ databases">
        <title>Rhizophora mucronata_Transcriptome.</title>
        <authorList>
            <person name="Meera S.P."/>
            <person name="Sreeshan A."/>
            <person name="Augustine A."/>
        </authorList>
    </citation>
    <scope>NUCLEOTIDE SEQUENCE</scope>
    <source>
        <tissue evidence="1">Leaf</tissue>
    </source>
</reference>
<proteinExistence type="predicted"/>
<protein>
    <submittedName>
        <fullName evidence="1">Uncharacterized protein</fullName>
    </submittedName>
</protein>
<accession>A0A2P2PZA2</accession>
<sequence>MLCPQTYIMDGLVCL</sequence>
<name>A0A2P2PZA2_RHIMU</name>
<evidence type="ECO:0000313" key="1">
    <source>
        <dbReference type="EMBL" id="MBX60034.1"/>
    </source>
</evidence>
<organism evidence="1">
    <name type="scientific">Rhizophora mucronata</name>
    <name type="common">Asiatic mangrove</name>
    <dbReference type="NCBI Taxonomy" id="61149"/>
    <lineage>
        <taxon>Eukaryota</taxon>
        <taxon>Viridiplantae</taxon>
        <taxon>Streptophyta</taxon>
        <taxon>Embryophyta</taxon>
        <taxon>Tracheophyta</taxon>
        <taxon>Spermatophyta</taxon>
        <taxon>Magnoliopsida</taxon>
        <taxon>eudicotyledons</taxon>
        <taxon>Gunneridae</taxon>
        <taxon>Pentapetalae</taxon>
        <taxon>rosids</taxon>
        <taxon>fabids</taxon>
        <taxon>Malpighiales</taxon>
        <taxon>Rhizophoraceae</taxon>
        <taxon>Rhizophora</taxon>
    </lineage>
</organism>
<dbReference type="EMBL" id="GGEC01079550">
    <property type="protein sequence ID" value="MBX60034.1"/>
    <property type="molecule type" value="Transcribed_RNA"/>
</dbReference>